<dbReference type="InterPro" id="IPR019972">
    <property type="entry name" value="Ribosomal_uL14_CS"/>
</dbReference>
<evidence type="ECO:0000256" key="3">
    <source>
        <dbReference type="ARBA" id="ARBA00023274"/>
    </source>
</evidence>
<name>A0A2P6V1U2_9CHLO</name>
<keyword evidence="6" id="KW-0472">Membrane</keyword>
<keyword evidence="8" id="KW-1185">Reference proteome</keyword>
<feature type="compositionally biased region" description="Basic and acidic residues" evidence="5">
    <location>
        <begin position="170"/>
        <end position="179"/>
    </location>
</feature>
<comment type="caution">
    <text evidence="7">The sequence shown here is derived from an EMBL/GenBank/DDBJ whole genome shotgun (WGS) entry which is preliminary data.</text>
</comment>
<evidence type="ECO:0000256" key="6">
    <source>
        <dbReference type="SAM" id="Phobius"/>
    </source>
</evidence>
<dbReference type="AlphaFoldDB" id="A0A2P6V1U2"/>
<dbReference type="CDD" id="cd00337">
    <property type="entry name" value="Ribosomal_uL14"/>
    <property type="match status" value="1"/>
</dbReference>
<evidence type="ECO:0000256" key="1">
    <source>
        <dbReference type="ARBA" id="ARBA00010745"/>
    </source>
</evidence>
<sequence length="220" mass="23203">MIIDGSRLVVTDNSGAKEVECIKTRGRYASIGDVITCSVKRAIRGKVSQGQVVKAVIVETKKEVQRKDGSVIKFDKNACVLVNQKGLPIGTRVLGFVTHELRARQMMKVLSLAAPAAAMVKVPDRLALAILGLCAGGTFIGLAVTSIAKKAGQTGPPPKPDFPWLQQQHQHAEGSLESRLKQFEQSSIGAVTAAAIKATKGGAAEKSGGGQQQPQQPQGK</sequence>
<dbReference type="InterPro" id="IPR036853">
    <property type="entry name" value="Ribosomal_uL14_sf"/>
</dbReference>
<dbReference type="Gene3D" id="2.40.150.20">
    <property type="entry name" value="Ribosomal protein L14"/>
    <property type="match status" value="1"/>
</dbReference>
<dbReference type="PANTHER" id="PTHR11761">
    <property type="entry name" value="50S/60S RIBOSOMAL PROTEIN L14/L23"/>
    <property type="match status" value="1"/>
</dbReference>
<dbReference type="GO" id="GO:0006412">
    <property type="term" value="P:translation"/>
    <property type="evidence" value="ECO:0007669"/>
    <property type="project" value="InterPro"/>
</dbReference>
<evidence type="ECO:0000256" key="5">
    <source>
        <dbReference type="SAM" id="MobiDB-lite"/>
    </source>
</evidence>
<feature type="region of interest" description="Disordered" evidence="5">
    <location>
        <begin position="199"/>
        <end position="220"/>
    </location>
</feature>
<dbReference type="GO" id="GO:0003735">
    <property type="term" value="F:structural constituent of ribosome"/>
    <property type="evidence" value="ECO:0007669"/>
    <property type="project" value="InterPro"/>
</dbReference>
<dbReference type="EMBL" id="LHPF02000043">
    <property type="protein sequence ID" value="PSC68058.1"/>
    <property type="molecule type" value="Genomic_DNA"/>
</dbReference>
<dbReference type="GO" id="GO:0070180">
    <property type="term" value="F:large ribosomal subunit rRNA binding"/>
    <property type="evidence" value="ECO:0007669"/>
    <property type="project" value="TreeGrafter"/>
</dbReference>
<reference evidence="7 8" key="1">
    <citation type="journal article" date="2018" name="Plant J.">
        <title>Genome sequences of Chlorella sorokiniana UTEX 1602 and Micractinium conductrix SAG 241.80: implications to maltose excretion by a green alga.</title>
        <authorList>
            <person name="Arriola M.B."/>
            <person name="Velmurugan N."/>
            <person name="Zhang Y."/>
            <person name="Plunkett M.H."/>
            <person name="Hondzo H."/>
            <person name="Barney B.M."/>
        </authorList>
    </citation>
    <scope>NUCLEOTIDE SEQUENCE [LARGE SCALE GENOMIC DNA]</scope>
    <source>
        <strain evidence="7 8">SAG 241.80</strain>
    </source>
</reference>
<organism evidence="7 8">
    <name type="scientific">Micractinium conductrix</name>
    <dbReference type="NCBI Taxonomy" id="554055"/>
    <lineage>
        <taxon>Eukaryota</taxon>
        <taxon>Viridiplantae</taxon>
        <taxon>Chlorophyta</taxon>
        <taxon>core chlorophytes</taxon>
        <taxon>Trebouxiophyceae</taxon>
        <taxon>Chlorellales</taxon>
        <taxon>Chlorellaceae</taxon>
        <taxon>Chlorella clade</taxon>
        <taxon>Micractinium</taxon>
    </lineage>
</organism>
<dbReference type="NCBIfam" id="TIGR01067">
    <property type="entry name" value="rplN_bact"/>
    <property type="match status" value="1"/>
</dbReference>
<dbReference type="OrthoDB" id="274765at2759"/>
<keyword evidence="6" id="KW-0812">Transmembrane</keyword>
<keyword evidence="2 4" id="KW-0689">Ribosomal protein</keyword>
<dbReference type="PROSITE" id="PS00049">
    <property type="entry name" value="RIBOSOMAL_L14"/>
    <property type="match status" value="1"/>
</dbReference>
<keyword evidence="6" id="KW-1133">Transmembrane helix</keyword>
<accession>A0A2P6V1U2</accession>
<dbReference type="SMART" id="SM01374">
    <property type="entry name" value="Ribosomal_L14"/>
    <property type="match status" value="1"/>
</dbReference>
<gene>
    <name evidence="7" type="ORF">C2E20_8330</name>
</gene>
<dbReference type="Pfam" id="PF00238">
    <property type="entry name" value="Ribosomal_L14"/>
    <property type="match status" value="1"/>
</dbReference>
<evidence type="ECO:0000313" key="8">
    <source>
        <dbReference type="Proteomes" id="UP000239649"/>
    </source>
</evidence>
<protein>
    <submittedName>
        <fullName evidence="7">50S ribosomal L14</fullName>
    </submittedName>
</protein>
<feature type="transmembrane region" description="Helical" evidence="6">
    <location>
        <begin position="126"/>
        <end position="148"/>
    </location>
</feature>
<dbReference type="GO" id="GO:0022625">
    <property type="term" value="C:cytosolic large ribosomal subunit"/>
    <property type="evidence" value="ECO:0007669"/>
    <property type="project" value="TreeGrafter"/>
</dbReference>
<dbReference type="HAMAP" id="MF_01367">
    <property type="entry name" value="Ribosomal_uL14"/>
    <property type="match status" value="1"/>
</dbReference>
<keyword evidence="3 4" id="KW-0687">Ribonucleoprotein</keyword>
<proteinExistence type="inferred from homology"/>
<evidence type="ECO:0000256" key="2">
    <source>
        <dbReference type="ARBA" id="ARBA00022980"/>
    </source>
</evidence>
<comment type="similarity">
    <text evidence="1 4">Belongs to the universal ribosomal protein uL14 family.</text>
</comment>
<dbReference type="InterPro" id="IPR005745">
    <property type="entry name" value="Ribosomal_uL14_bac-type"/>
</dbReference>
<evidence type="ECO:0000313" key="7">
    <source>
        <dbReference type="EMBL" id="PSC68058.1"/>
    </source>
</evidence>
<dbReference type="Proteomes" id="UP000239649">
    <property type="component" value="Unassembled WGS sequence"/>
</dbReference>
<dbReference type="SUPFAM" id="SSF50193">
    <property type="entry name" value="Ribosomal protein L14"/>
    <property type="match status" value="1"/>
</dbReference>
<dbReference type="InterPro" id="IPR000218">
    <property type="entry name" value="Ribosomal_uL14"/>
</dbReference>
<dbReference type="PANTHER" id="PTHR11761:SF3">
    <property type="entry name" value="LARGE RIBOSOMAL SUBUNIT PROTEIN UL14M"/>
    <property type="match status" value="1"/>
</dbReference>
<feature type="region of interest" description="Disordered" evidence="5">
    <location>
        <begin position="150"/>
        <end position="179"/>
    </location>
</feature>
<evidence type="ECO:0000256" key="4">
    <source>
        <dbReference type="RuleBase" id="RU003949"/>
    </source>
</evidence>
<dbReference type="STRING" id="554055.A0A2P6V1U2"/>